<proteinExistence type="predicted"/>
<accession>A0A2M4DCV1</accession>
<organism evidence="1">
    <name type="scientific">Anopheles darlingi</name>
    <name type="common">Mosquito</name>
    <dbReference type="NCBI Taxonomy" id="43151"/>
    <lineage>
        <taxon>Eukaryota</taxon>
        <taxon>Metazoa</taxon>
        <taxon>Ecdysozoa</taxon>
        <taxon>Arthropoda</taxon>
        <taxon>Hexapoda</taxon>
        <taxon>Insecta</taxon>
        <taxon>Pterygota</taxon>
        <taxon>Neoptera</taxon>
        <taxon>Endopterygota</taxon>
        <taxon>Diptera</taxon>
        <taxon>Nematocera</taxon>
        <taxon>Culicoidea</taxon>
        <taxon>Culicidae</taxon>
        <taxon>Anophelinae</taxon>
        <taxon>Anopheles</taxon>
    </lineage>
</organism>
<evidence type="ECO:0000313" key="1">
    <source>
        <dbReference type="EMBL" id="MBW75424.1"/>
    </source>
</evidence>
<dbReference type="EMBL" id="GGFL01011246">
    <property type="protein sequence ID" value="MBW75424.1"/>
    <property type="molecule type" value="Transcribed_RNA"/>
</dbReference>
<dbReference type="AlphaFoldDB" id="A0A2M4DCV1"/>
<sequence length="104" mass="12161">MSLFFLFLPYILLIQLFLFALRAHSQYLPLKKTILHFSFKKAYKRKNTVFINTTSLYLNSSRMYAKTPFPSHHISLVSSHSYCCIKRRPSVEKNPKQAYAGKIA</sequence>
<reference evidence="1" key="1">
    <citation type="submission" date="2018-01" db="EMBL/GenBank/DDBJ databases">
        <title>An insight into the sialome of Amazonian anophelines.</title>
        <authorList>
            <person name="Ribeiro J.M."/>
            <person name="Scarpassa V."/>
            <person name="Calvo E."/>
        </authorList>
    </citation>
    <scope>NUCLEOTIDE SEQUENCE</scope>
</reference>
<name>A0A2M4DCV1_ANODA</name>
<protein>
    <submittedName>
        <fullName evidence="1">Putative secreted protein</fullName>
    </submittedName>
</protein>